<sequence>MAEAVLGPLLLKLQDVVLIEAKALAGVGNDIHILRDKLMWLQAFVREAHLRSRQGGSELARVLARQIREVADEAKDAVDQFCLHLDRSSPGRCGWVAGARGVWRLRIRHGLAGRVAAMNARLEEIIKNSTMYGRLDGVAVPVADDAPKPWRASRATLYDEQDWDASELCRLVGRADERNELERMLLDQSTLGRHLICVLGESGVGKTALVKDAYFDVAIRNNFVVCVWARFPPDTGDTIILQLIYERLGLDCSLLYNHELQEVAGQHKPYTTYKDKLSVFLQDHRYMIVIDSPISTTKWNKIRPKLPRGANGSKIVLITTSWHAYDRRYCIEVNRLDNDTSEDLFHSQAGSKRNTHTGTLIDIHGNVKEFTRGLPLAILLLARLLKTMEYDQWDRVFNYIVTSNKQADRFMTILSLSFDDLSNELKSCLLYLAGFPAKVLINAGELVHLWMAECFLSQNKGMEMEELGQHYLKELISRGLIQLIKKGVHEDVELVAVHDHVQSFLRLEAQLTSFMHVHYGCNGALVPGNVRRLSLQNYNDKFSAFATRLGMLRSVLSHFKEDYAQEVYAKKTLVNCRRNRQGTSGEPFGNASRMDMLQLLQGSPFLRVINLEGYDVGEQLPKKIGSMLHLHYLGIRCRSLRKIPTSIGNLINLETIDIRGTGIRKLPESFWNIRTLRHVLGDELCFPKSASALKLLQTLGTMSAEHASDQFGDILKKMIHLRSLDVLGINIRNSKSLKVAIQELAFLVSLSLCGEAIEMDFSCPSLDQLESLELNGRLVLLPIIQDKFDLERKMFLLNLSHLVLKSTHVNQAHINEFGRRLPVLTRLMLFSGSYDGDELIFLPNAFTSLTLMRICRLIDLKKILVQDKSTMPKLDRFQIVGMPLTSKLVIEAPGNPAFDEKIKRYNSKYAEY</sequence>
<organism evidence="11 12">
    <name type="scientific">Urochloa decumbens</name>
    <dbReference type="NCBI Taxonomy" id="240449"/>
    <lineage>
        <taxon>Eukaryota</taxon>
        <taxon>Viridiplantae</taxon>
        <taxon>Streptophyta</taxon>
        <taxon>Embryophyta</taxon>
        <taxon>Tracheophyta</taxon>
        <taxon>Spermatophyta</taxon>
        <taxon>Magnoliopsida</taxon>
        <taxon>Liliopsida</taxon>
        <taxon>Poales</taxon>
        <taxon>Poaceae</taxon>
        <taxon>PACMAD clade</taxon>
        <taxon>Panicoideae</taxon>
        <taxon>Panicodae</taxon>
        <taxon>Paniceae</taxon>
        <taxon>Melinidinae</taxon>
        <taxon>Urochloa</taxon>
    </lineage>
</organism>
<protein>
    <submittedName>
        <fullName evidence="11">Uncharacterized protein</fullName>
    </submittedName>
</protein>
<evidence type="ECO:0000259" key="8">
    <source>
        <dbReference type="Pfam" id="PF18052"/>
    </source>
</evidence>
<dbReference type="PRINTS" id="PR00364">
    <property type="entry name" value="DISEASERSIST"/>
</dbReference>
<dbReference type="Gene3D" id="1.10.8.430">
    <property type="entry name" value="Helical domain of apoptotic protease-activating factors"/>
    <property type="match status" value="1"/>
</dbReference>
<dbReference type="Gene3D" id="3.80.10.10">
    <property type="entry name" value="Ribonuclease Inhibitor"/>
    <property type="match status" value="1"/>
</dbReference>
<evidence type="ECO:0000259" key="7">
    <source>
        <dbReference type="Pfam" id="PF00931"/>
    </source>
</evidence>
<dbReference type="InterPro" id="IPR055414">
    <property type="entry name" value="LRR_R13L4/SHOC2-like"/>
</dbReference>
<dbReference type="PANTHER" id="PTHR23155:SF1052">
    <property type="entry name" value="DISEASE RESISTANCE PROTEIN RPM1"/>
    <property type="match status" value="1"/>
</dbReference>
<keyword evidence="3" id="KW-0677">Repeat</keyword>
<dbReference type="InterPro" id="IPR044974">
    <property type="entry name" value="Disease_R_plants"/>
</dbReference>
<evidence type="ECO:0000313" key="12">
    <source>
        <dbReference type="Proteomes" id="UP001497457"/>
    </source>
</evidence>
<dbReference type="InterPro" id="IPR038005">
    <property type="entry name" value="RX-like_CC"/>
</dbReference>
<keyword evidence="2" id="KW-0433">Leucine-rich repeat</keyword>
<dbReference type="EMBL" id="OZ075117">
    <property type="protein sequence ID" value="CAL5082785.1"/>
    <property type="molecule type" value="Genomic_DNA"/>
</dbReference>
<dbReference type="InterPro" id="IPR042197">
    <property type="entry name" value="Apaf_helical"/>
</dbReference>
<dbReference type="SUPFAM" id="SSF52058">
    <property type="entry name" value="L domain-like"/>
    <property type="match status" value="1"/>
</dbReference>
<evidence type="ECO:0000256" key="5">
    <source>
        <dbReference type="ARBA" id="ARBA00022821"/>
    </source>
</evidence>
<feature type="domain" description="Disease resistance protein winged helix" evidence="9">
    <location>
        <begin position="435"/>
        <end position="502"/>
    </location>
</feature>
<dbReference type="InterPro" id="IPR058922">
    <property type="entry name" value="WHD_DRP"/>
</dbReference>
<dbReference type="FunFam" id="1.10.10.10:FF:000322">
    <property type="entry name" value="Probable disease resistance protein At1g63360"/>
    <property type="match status" value="1"/>
</dbReference>
<dbReference type="GO" id="GO:0002758">
    <property type="term" value="P:innate immune response-activating signaling pathway"/>
    <property type="evidence" value="ECO:0007669"/>
    <property type="project" value="UniProtKB-ARBA"/>
</dbReference>
<evidence type="ECO:0000259" key="10">
    <source>
        <dbReference type="Pfam" id="PF23598"/>
    </source>
</evidence>
<dbReference type="SUPFAM" id="SSF52540">
    <property type="entry name" value="P-loop containing nucleoside triphosphate hydrolases"/>
    <property type="match status" value="1"/>
</dbReference>
<evidence type="ECO:0000256" key="3">
    <source>
        <dbReference type="ARBA" id="ARBA00022737"/>
    </source>
</evidence>
<comment type="similarity">
    <text evidence="1">Belongs to the disease resistance NB-LRR family.</text>
</comment>
<keyword evidence="12" id="KW-1185">Reference proteome</keyword>
<dbReference type="Pfam" id="PF23598">
    <property type="entry name" value="LRR_14"/>
    <property type="match status" value="1"/>
</dbReference>
<evidence type="ECO:0000256" key="4">
    <source>
        <dbReference type="ARBA" id="ARBA00022741"/>
    </source>
</evidence>
<name>A0ABC9FVB5_9POAL</name>
<evidence type="ECO:0000313" key="11">
    <source>
        <dbReference type="EMBL" id="CAL5082785.1"/>
    </source>
</evidence>
<proteinExistence type="inferred from homology"/>
<reference evidence="12" key="1">
    <citation type="submission" date="2024-06" db="EMBL/GenBank/DDBJ databases">
        <authorList>
            <person name="Ryan C."/>
        </authorList>
    </citation>
    <scope>NUCLEOTIDE SEQUENCE [LARGE SCALE GENOMIC DNA]</scope>
</reference>
<evidence type="ECO:0000259" key="9">
    <source>
        <dbReference type="Pfam" id="PF23559"/>
    </source>
</evidence>
<dbReference type="GO" id="GO:0009626">
    <property type="term" value="P:plant-type hypersensitive response"/>
    <property type="evidence" value="ECO:0007669"/>
    <property type="project" value="UniProtKB-ARBA"/>
</dbReference>
<dbReference type="Gene3D" id="1.20.5.4130">
    <property type="match status" value="1"/>
</dbReference>
<feature type="domain" description="Disease resistance R13L4/SHOC-2-like LRR" evidence="10">
    <location>
        <begin position="594"/>
        <end position="879"/>
    </location>
</feature>
<dbReference type="AlphaFoldDB" id="A0ABC9FVB5"/>
<evidence type="ECO:0000256" key="2">
    <source>
        <dbReference type="ARBA" id="ARBA00022614"/>
    </source>
</evidence>
<dbReference type="InterPro" id="IPR027417">
    <property type="entry name" value="P-loop_NTPase"/>
</dbReference>
<keyword evidence="6" id="KW-0175">Coiled coil</keyword>
<dbReference type="GO" id="GO:0042742">
    <property type="term" value="P:defense response to bacterium"/>
    <property type="evidence" value="ECO:0007669"/>
    <property type="project" value="UniProtKB-ARBA"/>
</dbReference>
<keyword evidence="5" id="KW-0611">Plant defense</keyword>
<dbReference type="GO" id="GO:0000166">
    <property type="term" value="F:nucleotide binding"/>
    <property type="evidence" value="ECO:0007669"/>
    <property type="project" value="UniProtKB-KW"/>
</dbReference>
<feature type="domain" description="NB-ARC" evidence="7">
    <location>
        <begin position="179"/>
        <end position="353"/>
    </location>
</feature>
<dbReference type="Gene3D" id="1.10.10.10">
    <property type="entry name" value="Winged helix-like DNA-binding domain superfamily/Winged helix DNA-binding domain"/>
    <property type="match status" value="1"/>
</dbReference>
<dbReference type="Proteomes" id="UP001497457">
    <property type="component" value="Chromosome 7b"/>
</dbReference>
<dbReference type="Pfam" id="PF18052">
    <property type="entry name" value="Rx_N"/>
    <property type="match status" value="1"/>
</dbReference>
<dbReference type="Gene3D" id="3.40.50.300">
    <property type="entry name" value="P-loop containing nucleotide triphosphate hydrolases"/>
    <property type="match status" value="1"/>
</dbReference>
<dbReference type="Pfam" id="PF23559">
    <property type="entry name" value="WHD_DRP"/>
    <property type="match status" value="1"/>
</dbReference>
<keyword evidence="4" id="KW-0547">Nucleotide-binding</keyword>
<dbReference type="InterPro" id="IPR032675">
    <property type="entry name" value="LRR_dom_sf"/>
</dbReference>
<reference evidence="11 12" key="2">
    <citation type="submission" date="2024-10" db="EMBL/GenBank/DDBJ databases">
        <authorList>
            <person name="Ryan C."/>
        </authorList>
    </citation>
    <scope>NUCLEOTIDE SEQUENCE [LARGE SCALE GENOMIC DNA]</scope>
</reference>
<evidence type="ECO:0000256" key="6">
    <source>
        <dbReference type="ARBA" id="ARBA00023054"/>
    </source>
</evidence>
<dbReference type="PANTHER" id="PTHR23155">
    <property type="entry name" value="DISEASE RESISTANCE PROTEIN RP"/>
    <property type="match status" value="1"/>
</dbReference>
<gene>
    <name evidence="11" type="ORF">URODEC1_LOCUS109523</name>
</gene>
<dbReference type="InterPro" id="IPR002182">
    <property type="entry name" value="NB-ARC"/>
</dbReference>
<dbReference type="Pfam" id="PF00931">
    <property type="entry name" value="NB-ARC"/>
    <property type="match status" value="1"/>
</dbReference>
<dbReference type="CDD" id="cd14798">
    <property type="entry name" value="RX-CC_like"/>
    <property type="match status" value="1"/>
</dbReference>
<evidence type="ECO:0000256" key="1">
    <source>
        <dbReference type="ARBA" id="ARBA00008894"/>
    </source>
</evidence>
<dbReference type="InterPro" id="IPR041118">
    <property type="entry name" value="Rx_N"/>
</dbReference>
<dbReference type="InterPro" id="IPR036388">
    <property type="entry name" value="WH-like_DNA-bd_sf"/>
</dbReference>
<accession>A0ABC9FVB5</accession>
<feature type="domain" description="Disease resistance N-terminal" evidence="8">
    <location>
        <begin position="5"/>
        <end position="89"/>
    </location>
</feature>